<dbReference type="FunFam" id="1.10.150.50:FF:000003">
    <property type="entry name" value="liprin-alpha-2 isoform X1"/>
    <property type="match status" value="1"/>
</dbReference>
<dbReference type="FunFam" id="1.10.150.50:FF:000004">
    <property type="entry name" value="PTPRF interacting protein alpha 1"/>
    <property type="match status" value="1"/>
</dbReference>
<comment type="similarity">
    <text evidence="2">Belongs to the liprin family. Liprin-alpha subfamily.</text>
</comment>
<evidence type="ECO:0000259" key="9">
    <source>
        <dbReference type="PROSITE" id="PS50105"/>
    </source>
</evidence>
<dbReference type="Gene3D" id="1.10.150.50">
    <property type="entry name" value="Transcription Factor, Ets-1"/>
    <property type="match status" value="3"/>
</dbReference>
<dbReference type="Pfam" id="PF00536">
    <property type="entry name" value="SAM_1"/>
    <property type="match status" value="2"/>
</dbReference>
<keyword evidence="5" id="KW-0677">Repeat</keyword>
<name>A0A833YG41_9CHIR</name>
<evidence type="ECO:0000256" key="1">
    <source>
        <dbReference type="ARBA" id="ARBA00004496"/>
    </source>
</evidence>
<dbReference type="InterPro" id="IPR001660">
    <property type="entry name" value="SAM"/>
</dbReference>
<dbReference type="FunFam" id="1.10.150.50:FF:000002">
    <property type="entry name" value="PTPRF interacting protein alpha 1"/>
    <property type="match status" value="1"/>
</dbReference>
<evidence type="ECO:0000256" key="8">
    <source>
        <dbReference type="SAM" id="MobiDB-lite"/>
    </source>
</evidence>
<dbReference type="EMBL" id="JABVXQ010000016">
    <property type="protein sequence ID" value="KAF6073588.1"/>
    <property type="molecule type" value="Genomic_DNA"/>
</dbReference>
<dbReference type="SMART" id="SM00454">
    <property type="entry name" value="SAM"/>
    <property type="match status" value="3"/>
</dbReference>
<dbReference type="GO" id="GO:0005737">
    <property type="term" value="C:cytoplasm"/>
    <property type="evidence" value="ECO:0007669"/>
    <property type="project" value="UniProtKB-SubCell"/>
</dbReference>
<dbReference type="CDD" id="cd09568">
    <property type="entry name" value="SAM_liprin-alpha1_2_3_4_repeat3"/>
    <property type="match status" value="1"/>
</dbReference>
<evidence type="ECO:0000256" key="3">
    <source>
        <dbReference type="ARBA" id="ARBA00022490"/>
    </source>
</evidence>
<feature type="domain" description="SAM" evidence="9">
    <location>
        <begin position="905"/>
        <end position="974"/>
    </location>
</feature>
<dbReference type="CDD" id="cd09562">
    <property type="entry name" value="SAM_liprin-alpha1_2_3_4_repeat1"/>
    <property type="match status" value="1"/>
</dbReference>
<dbReference type="Pfam" id="PF07647">
    <property type="entry name" value="SAM_2"/>
    <property type="match status" value="1"/>
</dbReference>
<dbReference type="InterPro" id="IPR037622">
    <property type="entry name" value="LIP-1_SAM_3"/>
</dbReference>
<dbReference type="InterPro" id="IPR057892">
    <property type="entry name" value="LIP-1_CC2"/>
</dbReference>
<feature type="coiled-coil region" evidence="7">
    <location>
        <begin position="37"/>
        <end position="121"/>
    </location>
</feature>
<feature type="domain" description="SAM" evidence="9">
    <location>
        <begin position="824"/>
        <end position="881"/>
    </location>
</feature>
<reference evidence="10 11" key="1">
    <citation type="journal article" date="2020" name="Nature">
        <title>Six reference-quality genomes reveal evolution of bat adaptations.</title>
        <authorList>
            <person name="Jebb D."/>
            <person name="Huang Z."/>
            <person name="Pippel M."/>
            <person name="Hughes G.M."/>
            <person name="Lavrichenko K."/>
            <person name="Devanna P."/>
            <person name="Winkler S."/>
            <person name="Jermiin L.S."/>
            <person name="Skirmuntt E.C."/>
            <person name="Katzourakis A."/>
            <person name="Burkitt-Gray L."/>
            <person name="Ray D.A."/>
            <person name="Sullivan K.A.M."/>
            <person name="Roscito J.G."/>
            <person name="Kirilenko B.M."/>
            <person name="Davalos L.M."/>
            <person name="Corthals A.P."/>
            <person name="Power M.L."/>
            <person name="Jones G."/>
            <person name="Ransome R.D."/>
            <person name="Dechmann D.K.N."/>
            <person name="Locatelli A.G."/>
            <person name="Puechmaille S.J."/>
            <person name="Fedrigo O."/>
            <person name="Jarvis E.D."/>
            <person name="Hiller M."/>
            <person name="Vernes S.C."/>
            <person name="Myers E.W."/>
            <person name="Teeling E.C."/>
        </authorList>
    </citation>
    <scope>NUCLEOTIDE SEQUENCE [LARGE SCALE GENOMIC DNA]</scope>
    <source>
        <strain evidence="10">Bat1K_MPI-CBG_1</strain>
    </source>
</reference>
<sequence length="1045" mass="118605">MCEVMPTINEGDPLGPPHGADPEANFEQLMVSMLDEREKLLESLRESQETLAATQGRLQDALHERDQLQRHLNSALPQEFATLTRELSLCREQLLEREEEISELKAERNNTRLLLEHLECLVSRHERSLRMTVVKRQAQAPSGVSSEVEVLKALKSLFEHHKALDEKVRERLRVALQRVSTLEEQLAGAHQQVSALQQVAGVRDGVAEEEGPMELGLKRLWKDDAVRLEELQELLEKQNLELGQARERLAALTAAVAELEEDLGTARRDLLKSEERSGKHQRDLREALAQKEDMEERIATLEKRYLAAQREATSIHDLNDKLENELANKESLHRQCEEKARHLQELLEVAEQKLQQTLRRAETLPEVEAELAQRIVALTKAEERHGNIEEHLRQLEGQLEEKNQELARVRQREKMNEDHNKRLSDTVDRLLSESNERLQLHLKERMAALEEKNSLMQELESSQRQIEEQQNHKGRLSEEIEKLRQEVDQLKGRGGPFVDGVHPRSHTGSAVDLRFSLSTAPPGLRRRSAAQDLDRMGVMTLPSDLRKHRRKLQPPVSREQNREDKATIKCETSPPSSPRTLRPEKPGHPALSQEGGQSAAEDPGSNPSSSNSSQDSLHKGAKRKGIKSSIGRLFGKKEKGRLTQLSRDGAAGHGPPTDSELGLQEPLVPARLGTQAEKDRRLKKKHQLLEDARRKGTPFAQWDGPTVVSWLELWVGMPAWYVAACRANVKSGAIMSALSDTEIQREIGISNALHRLKLRLAIQEMVSLTSPSAPPTSRTSSGNVWVTHEEMETLATSTNTDSEEGSWAQTLAYGDMNHEWIGNEWLPSLGLPQYRSYFMECLVDARMLDHLTKKDLRVHLKMVDSFHRTSLQYGIMCLKRLNYDRKELERRREESQHEIKDVLVWTNEQVVRWVQSVGLRDYAGNLQESGVHGALLALDENFDHSALALALQIPTQNTQARQVMEREFSNLLALGTDRRLEDGEDKVFRRAPSWRKRFRPRDLPSGVLGVPTLGALQPPPAPPKKVAPEAHSHYLYGHMLSAFRD</sequence>
<evidence type="ECO:0000256" key="6">
    <source>
        <dbReference type="ARBA" id="ARBA00023054"/>
    </source>
</evidence>
<dbReference type="SUPFAM" id="SSF47769">
    <property type="entry name" value="SAM/Pointed domain"/>
    <property type="match status" value="3"/>
</dbReference>
<evidence type="ECO:0000256" key="2">
    <source>
        <dbReference type="ARBA" id="ARBA00007026"/>
    </source>
</evidence>
<keyword evidence="4" id="KW-0597">Phosphoprotein</keyword>
<proteinExistence type="inferred from homology"/>
<keyword evidence="3" id="KW-0963">Cytoplasm</keyword>
<dbReference type="InterPro" id="IPR029515">
    <property type="entry name" value="Liprin"/>
</dbReference>
<dbReference type="InterPro" id="IPR037621">
    <property type="entry name" value="LIP-1_SAM_2"/>
</dbReference>
<dbReference type="InterPro" id="IPR013761">
    <property type="entry name" value="SAM/pointed_sf"/>
</dbReference>
<comment type="subcellular location">
    <subcellularLocation>
        <location evidence="1">Cytoplasm</location>
    </subcellularLocation>
</comment>
<evidence type="ECO:0000313" key="10">
    <source>
        <dbReference type="EMBL" id="KAF6073588.1"/>
    </source>
</evidence>
<gene>
    <name evidence="10" type="ORF">HJG60_015365</name>
</gene>
<feature type="domain" description="SAM" evidence="9">
    <location>
        <begin position="702"/>
        <end position="768"/>
    </location>
</feature>
<dbReference type="Pfam" id="PF25526">
    <property type="entry name" value="LIP-1"/>
    <property type="match status" value="1"/>
</dbReference>
<dbReference type="PANTHER" id="PTHR12587">
    <property type="entry name" value="LAR INTERACTING PROTEIN LIP -RELATED PROTEIN"/>
    <property type="match status" value="1"/>
</dbReference>
<feature type="compositionally biased region" description="Low complexity" evidence="8">
    <location>
        <begin position="602"/>
        <end position="615"/>
    </location>
</feature>
<dbReference type="GO" id="GO:0050808">
    <property type="term" value="P:synapse organization"/>
    <property type="evidence" value="ECO:0007669"/>
    <property type="project" value="TreeGrafter"/>
</dbReference>
<dbReference type="InterPro" id="IPR037620">
    <property type="entry name" value="LIP-1_SAM_1"/>
</dbReference>
<dbReference type="PANTHER" id="PTHR12587:SF5">
    <property type="entry name" value="LIPRIN-ALPHA-4"/>
    <property type="match status" value="1"/>
</dbReference>
<dbReference type="Proteomes" id="UP000664940">
    <property type="component" value="Unassembled WGS sequence"/>
</dbReference>
<evidence type="ECO:0000313" key="11">
    <source>
        <dbReference type="Proteomes" id="UP000664940"/>
    </source>
</evidence>
<organism evidence="10 11">
    <name type="scientific">Phyllostomus discolor</name>
    <name type="common">pale spear-nosed bat</name>
    <dbReference type="NCBI Taxonomy" id="89673"/>
    <lineage>
        <taxon>Eukaryota</taxon>
        <taxon>Metazoa</taxon>
        <taxon>Chordata</taxon>
        <taxon>Craniata</taxon>
        <taxon>Vertebrata</taxon>
        <taxon>Euteleostomi</taxon>
        <taxon>Mammalia</taxon>
        <taxon>Eutheria</taxon>
        <taxon>Laurasiatheria</taxon>
        <taxon>Chiroptera</taxon>
        <taxon>Yangochiroptera</taxon>
        <taxon>Phyllostomidae</taxon>
        <taxon>Phyllostominae</taxon>
        <taxon>Phyllostomus</taxon>
    </lineage>
</organism>
<feature type="coiled-coil region" evidence="7">
    <location>
        <begin position="228"/>
        <end position="412"/>
    </location>
</feature>
<comment type="caution">
    <text evidence="10">The sequence shown here is derived from an EMBL/GenBank/DDBJ whole genome shotgun (WGS) entry which is preliminary data.</text>
</comment>
<protein>
    <submittedName>
        <fullName evidence="10">PTPRF interacting protein alpha 4</fullName>
    </submittedName>
</protein>
<feature type="region of interest" description="Disordered" evidence="8">
    <location>
        <begin position="520"/>
        <end position="681"/>
    </location>
</feature>
<keyword evidence="6 7" id="KW-0175">Coiled coil</keyword>
<evidence type="ECO:0000256" key="5">
    <source>
        <dbReference type="ARBA" id="ARBA00022737"/>
    </source>
</evidence>
<accession>A0A833YG41</accession>
<evidence type="ECO:0000256" key="7">
    <source>
        <dbReference type="SAM" id="Coils"/>
    </source>
</evidence>
<feature type="compositionally biased region" description="Basic and acidic residues" evidence="8">
    <location>
        <begin position="559"/>
        <end position="568"/>
    </location>
</feature>
<evidence type="ECO:0000256" key="4">
    <source>
        <dbReference type="ARBA" id="ARBA00022553"/>
    </source>
</evidence>
<dbReference type="AlphaFoldDB" id="A0A833YG41"/>
<dbReference type="CDD" id="cd09565">
    <property type="entry name" value="SAM_liprin-alpha1_2_3_4_repeat2"/>
    <property type="match status" value="1"/>
</dbReference>
<dbReference type="PROSITE" id="PS50105">
    <property type="entry name" value="SAM_DOMAIN"/>
    <property type="match status" value="3"/>
</dbReference>
<feature type="coiled-coil region" evidence="7">
    <location>
        <begin position="445"/>
        <end position="493"/>
    </location>
</feature>
<feature type="coiled-coil region" evidence="7">
    <location>
        <begin position="172"/>
        <end position="199"/>
    </location>
</feature>
<dbReference type="GO" id="GO:0048786">
    <property type="term" value="C:presynaptic active zone"/>
    <property type="evidence" value="ECO:0007669"/>
    <property type="project" value="TreeGrafter"/>
</dbReference>